<evidence type="ECO:0000256" key="2">
    <source>
        <dbReference type="ARBA" id="ARBA00022448"/>
    </source>
</evidence>
<comment type="caution">
    <text evidence="11">The sequence shown here is derived from an EMBL/GenBank/DDBJ whole genome shotgun (WGS) entry which is preliminary data.</text>
</comment>
<keyword evidence="5 9" id="KW-0812">Transmembrane</keyword>
<gene>
    <name evidence="11" type="ORF">EV695_3129</name>
</gene>
<dbReference type="AlphaFoldDB" id="A0A4R1EV59"/>
<evidence type="ECO:0000313" key="11">
    <source>
        <dbReference type="EMBL" id="TCJ85163.1"/>
    </source>
</evidence>
<evidence type="ECO:0000256" key="3">
    <source>
        <dbReference type="ARBA" id="ARBA00022475"/>
    </source>
</evidence>
<dbReference type="EMBL" id="SMFQ01000004">
    <property type="protein sequence ID" value="TCJ85163.1"/>
    <property type="molecule type" value="Genomic_DNA"/>
</dbReference>
<dbReference type="Gene3D" id="2.30.42.10">
    <property type="match status" value="1"/>
</dbReference>
<evidence type="ECO:0000256" key="8">
    <source>
        <dbReference type="ARBA" id="ARBA00023136"/>
    </source>
</evidence>
<dbReference type="InterPro" id="IPR024961">
    <property type="entry name" value="T2SS_GspC_N"/>
</dbReference>
<evidence type="ECO:0000256" key="9">
    <source>
        <dbReference type="SAM" id="Phobius"/>
    </source>
</evidence>
<evidence type="ECO:0000256" key="4">
    <source>
        <dbReference type="ARBA" id="ARBA00022519"/>
    </source>
</evidence>
<dbReference type="Pfam" id="PF11356">
    <property type="entry name" value="T2SSC"/>
    <property type="match status" value="1"/>
</dbReference>
<evidence type="ECO:0000256" key="6">
    <source>
        <dbReference type="ARBA" id="ARBA00022927"/>
    </source>
</evidence>
<dbReference type="Proteomes" id="UP000294887">
    <property type="component" value="Unassembled WGS sequence"/>
</dbReference>
<proteinExistence type="predicted"/>
<keyword evidence="4" id="KW-0997">Cell inner membrane</keyword>
<feature type="transmembrane region" description="Helical" evidence="9">
    <location>
        <begin position="6"/>
        <end position="30"/>
    </location>
</feature>
<feature type="domain" description="Type II secretion system protein GspC N-terminal" evidence="10">
    <location>
        <begin position="40"/>
        <end position="152"/>
    </location>
</feature>
<accession>A0A4R1EV59</accession>
<evidence type="ECO:0000256" key="5">
    <source>
        <dbReference type="ARBA" id="ARBA00022692"/>
    </source>
</evidence>
<keyword evidence="12" id="KW-1185">Reference proteome</keyword>
<dbReference type="SUPFAM" id="SSF50156">
    <property type="entry name" value="PDZ domain-like"/>
    <property type="match status" value="1"/>
</dbReference>
<dbReference type="RefSeq" id="WP_131906868.1">
    <property type="nucleotide sequence ID" value="NZ_BAAAFU010000001.1"/>
</dbReference>
<dbReference type="Gene3D" id="2.30.30.830">
    <property type="match status" value="1"/>
</dbReference>
<protein>
    <submittedName>
        <fullName evidence="11">Type II secretion system protein C</fullName>
    </submittedName>
</protein>
<dbReference type="InterPro" id="IPR036034">
    <property type="entry name" value="PDZ_sf"/>
</dbReference>
<dbReference type="GO" id="GO:0015031">
    <property type="term" value="P:protein transport"/>
    <property type="evidence" value="ECO:0007669"/>
    <property type="project" value="UniProtKB-KW"/>
</dbReference>
<evidence type="ECO:0000256" key="1">
    <source>
        <dbReference type="ARBA" id="ARBA00004533"/>
    </source>
</evidence>
<sequence>MTYSKSSTIFFTSRTTIIVILSILLAFIAMNTKRIDHPQSSISTRKNTDSANEQSFFSELFHVIQKLNKQVDTNKLPIILADLKPSIPFADLNFRLHGIVYKGDNSSYALISQHGGVQEVYQIKSMIYQRAIVDEITRDKVVVNYYGEKHVLEMGGYGSQTKVQYLNEIFNDVKGADEDIFQQRVMLEQDKRRNPIRLLMIRRPYAVYEQGQFLGYKIMPGGNADQFIRLGFQSGDILTSLNGQTFEGPGMQQFIINELTHSRNIDLVVVRDQDTLSIIYGF</sequence>
<evidence type="ECO:0000313" key="12">
    <source>
        <dbReference type="Proteomes" id="UP000294887"/>
    </source>
</evidence>
<keyword evidence="7 9" id="KW-1133">Transmembrane helix</keyword>
<keyword evidence="6" id="KW-0653">Protein transport</keyword>
<comment type="subcellular location">
    <subcellularLocation>
        <location evidence="1">Cell inner membrane</location>
    </subcellularLocation>
</comment>
<evidence type="ECO:0000256" key="7">
    <source>
        <dbReference type="ARBA" id="ARBA00022989"/>
    </source>
</evidence>
<evidence type="ECO:0000259" key="10">
    <source>
        <dbReference type="Pfam" id="PF11356"/>
    </source>
</evidence>
<name>A0A4R1EV59_9GAMM</name>
<dbReference type="GO" id="GO:0005886">
    <property type="term" value="C:plasma membrane"/>
    <property type="evidence" value="ECO:0007669"/>
    <property type="project" value="UniProtKB-SubCell"/>
</dbReference>
<keyword evidence="2" id="KW-0813">Transport</keyword>
<keyword evidence="3" id="KW-1003">Cell membrane</keyword>
<keyword evidence="8 9" id="KW-0472">Membrane</keyword>
<reference evidence="11 12" key="1">
    <citation type="submission" date="2019-03" db="EMBL/GenBank/DDBJ databases">
        <title>Genomic Encyclopedia of Type Strains, Phase IV (KMG-IV): sequencing the most valuable type-strain genomes for metagenomic binning, comparative biology and taxonomic classification.</title>
        <authorList>
            <person name="Goeker M."/>
        </authorList>
    </citation>
    <scope>NUCLEOTIDE SEQUENCE [LARGE SCALE GENOMIC DNA]</scope>
    <source>
        <strain evidence="11 12">DSM 24830</strain>
    </source>
</reference>
<organism evidence="11 12">
    <name type="scientific">Cocleimonas flava</name>
    <dbReference type="NCBI Taxonomy" id="634765"/>
    <lineage>
        <taxon>Bacteria</taxon>
        <taxon>Pseudomonadati</taxon>
        <taxon>Pseudomonadota</taxon>
        <taxon>Gammaproteobacteria</taxon>
        <taxon>Thiotrichales</taxon>
        <taxon>Thiotrichaceae</taxon>
        <taxon>Cocleimonas</taxon>
    </lineage>
</organism>
<dbReference type="OrthoDB" id="1491375at2"/>